<keyword evidence="2" id="KW-1185">Reference proteome</keyword>
<organism evidence="1 2">
    <name type="scientific">Dillenia turbinata</name>
    <dbReference type="NCBI Taxonomy" id="194707"/>
    <lineage>
        <taxon>Eukaryota</taxon>
        <taxon>Viridiplantae</taxon>
        <taxon>Streptophyta</taxon>
        <taxon>Embryophyta</taxon>
        <taxon>Tracheophyta</taxon>
        <taxon>Spermatophyta</taxon>
        <taxon>Magnoliopsida</taxon>
        <taxon>eudicotyledons</taxon>
        <taxon>Gunneridae</taxon>
        <taxon>Pentapetalae</taxon>
        <taxon>Dilleniales</taxon>
        <taxon>Dilleniaceae</taxon>
        <taxon>Dillenia</taxon>
    </lineage>
</organism>
<feature type="non-terminal residue" evidence="1">
    <location>
        <position position="1"/>
    </location>
</feature>
<comment type="caution">
    <text evidence="1">The sequence shown here is derived from an EMBL/GenBank/DDBJ whole genome shotgun (WGS) entry which is preliminary data.</text>
</comment>
<name>A0AAN8W296_9MAGN</name>
<protein>
    <submittedName>
        <fullName evidence="1">Uncharacterized protein</fullName>
    </submittedName>
</protein>
<evidence type="ECO:0000313" key="1">
    <source>
        <dbReference type="EMBL" id="KAK6940192.1"/>
    </source>
</evidence>
<accession>A0AAN8W296</accession>
<dbReference type="EMBL" id="JBAMMX010000005">
    <property type="protein sequence ID" value="KAK6940192.1"/>
    <property type="molecule type" value="Genomic_DNA"/>
</dbReference>
<gene>
    <name evidence="1" type="ORF">RJ641_029723</name>
</gene>
<evidence type="ECO:0000313" key="2">
    <source>
        <dbReference type="Proteomes" id="UP001370490"/>
    </source>
</evidence>
<proteinExistence type="predicted"/>
<feature type="non-terminal residue" evidence="1">
    <location>
        <position position="82"/>
    </location>
</feature>
<dbReference type="AlphaFoldDB" id="A0AAN8W296"/>
<sequence length="82" mass="8927">ILSAAAAVVVMTTCEKALKLWGTKNMLCFFMRGALVYGISVTTASWTPQPPLPKPFAMLYLGELLSHGRGGSSDIRLENFCF</sequence>
<reference evidence="1 2" key="1">
    <citation type="submission" date="2023-12" db="EMBL/GenBank/DDBJ databases">
        <title>A high-quality genome assembly for Dillenia turbinata (Dilleniales).</title>
        <authorList>
            <person name="Chanderbali A."/>
        </authorList>
    </citation>
    <scope>NUCLEOTIDE SEQUENCE [LARGE SCALE GENOMIC DNA]</scope>
    <source>
        <strain evidence="1">LSX21</strain>
        <tissue evidence="1">Leaf</tissue>
    </source>
</reference>
<dbReference type="Proteomes" id="UP001370490">
    <property type="component" value="Unassembled WGS sequence"/>
</dbReference>